<organism evidence="2 3">
    <name type="scientific">Candidatus Merdimorpha stercoravium</name>
    <dbReference type="NCBI Taxonomy" id="2840863"/>
    <lineage>
        <taxon>Bacteria</taxon>
        <taxon>Pseudomonadati</taxon>
        <taxon>Bacteroidota</taxon>
        <taxon>Flavobacteriia</taxon>
        <taxon>Flavobacteriales</taxon>
        <taxon>Candidatus Merdimorpha</taxon>
    </lineage>
</organism>
<proteinExistence type="predicted"/>
<evidence type="ECO:0000256" key="1">
    <source>
        <dbReference type="SAM" id="Phobius"/>
    </source>
</evidence>
<keyword evidence="1" id="KW-0472">Membrane</keyword>
<dbReference type="EMBL" id="DVLY01000147">
    <property type="protein sequence ID" value="HIT98359.1"/>
    <property type="molecule type" value="Genomic_DNA"/>
</dbReference>
<dbReference type="AlphaFoldDB" id="A0A9D1KUE3"/>
<protein>
    <submittedName>
        <fullName evidence="2">DUF308 domain-containing protein</fullName>
    </submittedName>
</protein>
<dbReference type="Pfam" id="PF03729">
    <property type="entry name" value="DUF308"/>
    <property type="match status" value="2"/>
</dbReference>
<sequence>MKTFVESLNSAVRNWWLSLLLGVLYIALAIWLFANPLASYVAISIVFSVFMFLSGLSGVIFALGNRHLLANWGWYLSSAIIDLLIGIFLVASPELSMAVLSYVLAFWLLFRGFSGIGHATDLRRYGAPNWGWSLALAILAVLFAIGILMVPAAGAATVVVMVGCALLAFGIFRILVAFELKKLHKLQ</sequence>
<feature type="transmembrane region" description="Helical" evidence="1">
    <location>
        <begin position="40"/>
        <end position="63"/>
    </location>
</feature>
<name>A0A9D1KUE3_9FLAO</name>
<evidence type="ECO:0000313" key="3">
    <source>
        <dbReference type="Proteomes" id="UP000824161"/>
    </source>
</evidence>
<dbReference type="Proteomes" id="UP000824161">
    <property type="component" value="Unassembled WGS sequence"/>
</dbReference>
<dbReference type="InterPro" id="IPR052712">
    <property type="entry name" value="Acid_resist_chaperone_HdeD"/>
</dbReference>
<reference evidence="2" key="2">
    <citation type="journal article" date="2021" name="PeerJ">
        <title>Extensive microbial diversity within the chicken gut microbiome revealed by metagenomics and culture.</title>
        <authorList>
            <person name="Gilroy R."/>
            <person name="Ravi A."/>
            <person name="Getino M."/>
            <person name="Pursley I."/>
            <person name="Horton D.L."/>
            <person name="Alikhan N.F."/>
            <person name="Baker D."/>
            <person name="Gharbi K."/>
            <person name="Hall N."/>
            <person name="Watson M."/>
            <person name="Adriaenssens E.M."/>
            <person name="Foster-Nyarko E."/>
            <person name="Jarju S."/>
            <person name="Secka A."/>
            <person name="Antonio M."/>
            <person name="Oren A."/>
            <person name="Chaudhuri R.R."/>
            <person name="La Ragione R."/>
            <person name="Hildebrand F."/>
            <person name="Pallen M.J."/>
        </authorList>
    </citation>
    <scope>NUCLEOTIDE SEQUENCE</scope>
    <source>
        <strain evidence="2">1383</strain>
    </source>
</reference>
<feature type="transmembrane region" description="Helical" evidence="1">
    <location>
        <begin position="129"/>
        <end position="150"/>
    </location>
</feature>
<feature type="transmembrane region" description="Helical" evidence="1">
    <location>
        <begin position="156"/>
        <end position="178"/>
    </location>
</feature>
<reference evidence="2" key="1">
    <citation type="submission" date="2020-10" db="EMBL/GenBank/DDBJ databases">
        <authorList>
            <person name="Gilroy R."/>
        </authorList>
    </citation>
    <scope>NUCLEOTIDE SEQUENCE</scope>
    <source>
        <strain evidence="2">1383</strain>
    </source>
</reference>
<comment type="caution">
    <text evidence="2">The sequence shown here is derived from an EMBL/GenBank/DDBJ whole genome shotgun (WGS) entry which is preliminary data.</text>
</comment>
<keyword evidence="1" id="KW-1133">Transmembrane helix</keyword>
<accession>A0A9D1KUE3</accession>
<keyword evidence="1" id="KW-0812">Transmembrane</keyword>
<evidence type="ECO:0000313" key="2">
    <source>
        <dbReference type="EMBL" id="HIT98359.1"/>
    </source>
</evidence>
<dbReference type="GO" id="GO:0005886">
    <property type="term" value="C:plasma membrane"/>
    <property type="evidence" value="ECO:0007669"/>
    <property type="project" value="TreeGrafter"/>
</dbReference>
<feature type="transmembrane region" description="Helical" evidence="1">
    <location>
        <begin position="12"/>
        <end position="34"/>
    </location>
</feature>
<feature type="transmembrane region" description="Helical" evidence="1">
    <location>
        <begin position="72"/>
        <end position="91"/>
    </location>
</feature>
<feature type="transmembrane region" description="Helical" evidence="1">
    <location>
        <begin position="97"/>
        <end position="117"/>
    </location>
</feature>
<dbReference type="PANTHER" id="PTHR34989:SF1">
    <property type="entry name" value="PROTEIN HDED"/>
    <property type="match status" value="1"/>
</dbReference>
<dbReference type="PANTHER" id="PTHR34989">
    <property type="entry name" value="PROTEIN HDED"/>
    <property type="match status" value="1"/>
</dbReference>
<gene>
    <name evidence="2" type="ORF">IAC44_05915</name>
</gene>
<dbReference type="InterPro" id="IPR005325">
    <property type="entry name" value="DUF308_memb"/>
</dbReference>